<feature type="region of interest" description="Disordered" evidence="3">
    <location>
        <begin position="218"/>
        <end position="237"/>
    </location>
</feature>
<dbReference type="CDD" id="cd14659">
    <property type="entry name" value="Imelysin-like_IPPA"/>
    <property type="match status" value="1"/>
</dbReference>
<feature type="compositionally biased region" description="Basic and acidic residues" evidence="3">
    <location>
        <begin position="223"/>
        <end position="233"/>
    </location>
</feature>
<evidence type="ECO:0000256" key="1">
    <source>
        <dbReference type="ARBA" id="ARBA00004196"/>
    </source>
</evidence>
<dbReference type="Gene3D" id="1.20.1420.20">
    <property type="entry name" value="M75 peptidase, HXXE motif"/>
    <property type="match status" value="1"/>
</dbReference>
<dbReference type="Proteomes" id="UP001429564">
    <property type="component" value="Unassembled WGS sequence"/>
</dbReference>
<organism evidence="6 7">
    <name type="scientific">Parasedimentitalea denitrificans</name>
    <dbReference type="NCBI Taxonomy" id="2211118"/>
    <lineage>
        <taxon>Bacteria</taxon>
        <taxon>Pseudomonadati</taxon>
        <taxon>Pseudomonadota</taxon>
        <taxon>Alphaproteobacteria</taxon>
        <taxon>Rhodobacterales</taxon>
        <taxon>Paracoccaceae</taxon>
        <taxon>Parasedimentitalea</taxon>
    </lineage>
</organism>
<name>A0ABX0W2M9_9RHOB</name>
<dbReference type="InterPro" id="IPR034984">
    <property type="entry name" value="Imelysin-like_IPPA"/>
</dbReference>
<evidence type="ECO:0000256" key="4">
    <source>
        <dbReference type="SAM" id="SignalP"/>
    </source>
</evidence>
<dbReference type="EMBL" id="QHLQ01000001">
    <property type="protein sequence ID" value="NIZ59676.1"/>
    <property type="molecule type" value="Genomic_DNA"/>
</dbReference>
<comment type="subcellular location">
    <subcellularLocation>
        <location evidence="1">Cell envelope</location>
    </subcellularLocation>
</comment>
<comment type="caution">
    <text evidence="6">The sequence shown here is derived from an EMBL/GenBank/DDBJ whole genome shotgun (WGS) entry which is preliminary data.</text>
</comment>
<gene>
    <name evidence="6" type="ORF">DL239_01670</name>
</gene>
<evidence type="ECO:0000313" key="6">
    <source>
        <dbReference type="EMBL" id="NIZ59676.1"/>
    </source>
</evidence>
<dbReference type="RefSeq" id="WP_167681590.1">
    <property type="nucleotide sequence ID" value="NZ_QHLQ01000001.1"/>
</dbReference>
<proteinExistence type="predicted"/>
<evidence type="ECO:0000256" key="2">
    <source>
        <dbReference type="ARBA" id="ARBA00022729"/>
    </source>
</evidence>
<evidence type="ECO:0000256" key="3">
    <source>
        <dbReference type="SAM" id="MobiDB-lite"/>
    </source>
</evidence>
<evidence type="ECO:0000313" key="7">
    <source>
        <dbReference type="Proteomes" id="UP001429564"/>
    </source>
</evidence>
<dbReference type="InterPro" id="IPR018976">
    <property type="entry name" value="Imelysin-like"/>
</dbReference>
<dbReference type="Pfam" id="PF09375">
    <property type="entry name" value="Peptidase_M75"/>
    <property type="match status" value="1"/>
</dbReference>
<evidence type="ECO:0000259" key="5">
    <source>
        <dbReference type="Pfam" id="PF09375"/>
    </source>
</evidence>
<feature type="signal peptide" evidence="4">
    <location>
        <begin position="1"/>
        <end position="19"/>
    </location>
</feature>
<keyword evidence="2 4" id="KW-0732">Signal</keyword>
<feature type="domain" description="Imelysin-like" evidence="5">
    <location>
        <begin position="30"/>
        <end position="306"/>
    </location>
</feature>
<sequence>MRSTALAFSLILTPFCASADMVDDILDQQILPGMETLASTSTTLARAAKADCRSNSTLMRRAYDDAFDAWMMVSHFRFGPTETDNRAFALSFWPDSRGKIPKALSALVRNQDPVINTPEDFATASIAARGFYAMDYLLYNSEITGASTAEYHCNLFQAITADIANTAQLIHNDWQASYADQLRSPGDRYQTEGEVKQELYKALNTGLQVTADMRLGRPLGTFDKPRPKRAEARRSRRSQRHVALSLQALKPLAIALSVDNVALADKFHLTFAKAHKAVERLDDPIFASVADPADRFRVEALQQLVNDIRAIADTELGPSLGVDPGFNSLDGD</sequence>
<feature type="chain" id="PRO_5047072070" evidence="4">
    <location>
        <begin position="20"/>
        <end position="332"/>
    </location>
</feature>
<keyword evidence="7" id="KW-1185">Reference proteome</keyword>
<dbReference type="InterPro" id="IPR038352">
    <property type="entry name" value="Imelysin_sf"/>
</dbReference>
<protein>
    <submittedName>
        <fullName evidence="6">Peptidase M75</fullName>
    </submittedName>
</protein>
<reference evidence="6 7" key="1">
    <citation type="submission" date="2018-05" db="EMBL/GenBank/DDBJ databases">
        <authorList>
            <person name="Zhang Y.-J."/>
        </authorList>
    </citation>
    <scope>NUCLEOTIDE SEQUENCE [LARGE SCALE GENOMIC DNA]</scope>
    <source>
        <strain evidence="6 7">CY04</strain>
    </source>
</reference>
<accession>A0ABX0W2M9</accession>